<protein>
    <recommendedName>
        <fullName evidence="11">Glycosyltransferase RgtA/B/C/D-like domain-containing protein</fullName>
    </recommendedName>
</protein>
<dbReference type="EMBL" id="LCBB01000005">
    <property type="protein sequence ID" value="KKS03138.1"/>
    <property type="molecule type" value="Genomic_DNA"/>
</dbReference>
<keyword evidence="5 8" id="KW-0812">Transmembrane</keyword>
<dbReference type="PANTHER" id="PTHR33908">
    <property type="entry name" value="MANNOSYLTRANSFERASE YKCB-RELATED"/>
    <property type="match status" value="1"/>
</dbReference>
<evidence type="ECO:0000256" key="8">
    <source>
        <dbReference type="SAM" id="Phobius"/>
    </source>
</evidence>
<dbReference type="InterPro" id="IPR050297">
    <property type="entry name" value="LipidA_mod_glycosyltrf_83"/>
</dbReference>
<keyword evidence="6 8" id="KW-1133">Transmembrane helix</keyword>
<keyword evidence="7 8" id="KW-0472">Membrane</keyword>
<feature type="transmembrane region" description="Helical" evidence="8">
    <location>
        <begin position="238"/>
        <end position="266"/>
    </location>
</feature>
<evidence type="ECO:0000256" key="1">
    <source>
        <dbReference type="ARBA" id="ARBA00004651"/>
    </source>
</evidence>
<dbReference type="GO" id="GO:0005886">
    <property type="term" value="C:plasma membrane"/>
    <property type="evidence" value="ECO:0007669"/>
    <property type="project" value="UniProtKB-SubCell"/>
</dbReference>
<feature type="transmembrane region" description="Helical" evidence="8">
    <location>
        <begin position="192"/>
        <end position="217"/>
    </location>
</feature>
<organism evidence="9 10">
    <name type="scientific">candidate division WWE3 bacterium GW2011_GWC2_41_23</name>
    <dbReference type="NCBI Taxonomy" id="1619123"/>
    <lineage>
        <taxon>Bacteria</taxon>
        <taxon>Katanobacteria</taxon>
    </lineage>
</organism>
<gene>
    <name evidence="9" type="ORF">UU55_C0005G0046</name>
</gene>
<dbReference type="GO" id="GO:0016763">
    <property type="term" value="F:pentosyltransferase activity"/>
    <property type="evidence" value="ECO:0007669"/>
    <property type="project" value="TreeGrafter"/>
</dbReference>
<dbReference type="Proteomes" id="UP000033947">
    <property type="component" value="Unassembled WGS sequence"/>
</dbReference>
<evidence type="ECO:0000256" key="4">
    <source>
        <dbReference type="ARBA" id="ARBA00022679"/>
    </source>
</evidence>
<keyword evidence="3" id="KW-0328">Glycosyltransferase</keyword>
<accession>A0A0G0YRZ3</accession>
<comment type="caution">
    <text evidence="9">The sequence shown here is derived from an EMBL/GenBank/DDBJ whole genome shotgun (WGS) entry which is preliminary data.</text>
</comment>
<evidence type="ECO:0008006" key="11">
    <source>
        <dbReference type="Google" id="ProtNLM"/>
    </source>
</evidence>
<keyword evidence="2" id="KW-1003">Cell membrane</keyword>
<evidence type="ECO:0000256" key="2">
    <source>
        <dbReference type="ARBA" id="ARBA00022475"/>
    </source>
</evidence>
<evidence type="ECO:0000256" key="7">
    <source>
        <dbReference type="ARBA" id="ARBA00023136"/>
    </source>
</evidence>
<evidence type="ECO:0000313" key="10">
    <source>
        <dbReference type="Proteomes" id="UP000033947"/>
    </source>
</evidence>
<feature type="transmembrane region" description="Helical" evidence="8">
    <location>
        <begin position="115"/>
        <end position="133"/>
    </location>
</feature>
<feature type="transmembrane region" description="Helical" evidence="8">
    <location>
        <begin position="332"/>
        <end position="353"/>
    </location>
</feature>
<reference evidence="9 10" key="1">
    <citation type="journal article" date="2015" name="Nature">
        <title>rRNA introns, odd ribosomes, and small enigmatic genomes across a large radiation of phyla.</title>
        <authorList>
            <person name="Brown C.T."/>
            <person name="Hug L.A."/>
            <person name="Thomas B.C."/>
            <person name="Sharon I."/>
            <person name="Castelle C.J."/>
            <person name="Singh A."/>
            <person name="Wilkins M.J."/>
            <person name="Williams K.H."/>
            <person name="Banfield J.F."/>
        </authorList>
    </citation>
    <scope>NUCLEOTIDE SEQUENCE [LARGE SCALE GENOMIC DNA]</scope>
</reference>
<comment type="subcellular location">
    <subcellularLocation>
        <location evidence="1">Cell membrane</location>
        <topology evidence="1">Multi-pass membrane protein</topology>
    </subcellularLocation>
</comment>
<keyword evidence="4" id="KW-0808">Transferase</keyword>
<feature type="transmembrane region" description="Helical" evidence="8">
    <location>
        <begin position="295"/>
        <end position="320"/>
    </location>
</feature>
<dbReference type="AlphaFoldDB" id="A0A0G0YRZ3"/>
<evidence type="ECO:0000256" key="3">
    <source>
        <dbReference type="ARBA" id="ARBA00022676"/>
    </source>
</evidence>
<dbReference type="GO" id="GO:0009103">
    <property type="term" value="P:lipopolysaccharide biosynthetic process"/>
    <property type="evidence" value="ECO:0007669"/>
    <property type="project" value="UniProtKB-ARBA"/>
</dbReference>
<sequence length="539" mass="62183">MNSKRFVHALKRLINKHVYIVAFSAIYLAASLLLYKDFGVTYDEKVEYDAGKYLSAYLVTPTTLEYTTKLVNDKSDNIKYSHQLPLFSTYSRVYPALLNILNPSYYFEWFHLQNLILGLFLFLFSYAILYLVYDDGSRAIVGPALLLLTPAVSGHIPANPKDIPFATIFLLGILLITYFMKYPKNKSVEILALGVVFGIAQSMRIVGATLFVVYVLFSIFRLVTGKESWAKTLLNSTLILMISLFIWVLSVPFLGTNFFANLIYIVTESTEFQTWNHKILYMGEFLSKERRPWHYLPVLLSLQLPLSVLLSLGSGLFLIIRKKLRYNVSHPVSIISVTILINFIIYIVLHPVVYNGIRHFLYLAVCLVLLASFFLVDLYNKAKTKQKFVLLSSVSIYLLFTLVRMIFLHPYEYIYYNELIGGLRGANKNFELDYWGAAYKESAQRVLKNVQGTGINNLKVYACDNQFSVVYYSQFQYELVGRSRDADVIICDTFNEQLRKQTDDAAYQNTFPIVYEIKRENTPIHVIRVSQRLYGQFNY</sequence>
<feature type="transmembrane region" description="Helical" evidence="8">
    <location>
        <begin position="388"/>
        <end position="407"/>
    </location>
</feature>
<feature type="transmembrane region" description="Helical" evidence="8">
    <location>
        <begin position="359"/>
        <end position="376"/>
    </location>
</feature>
<evidence type="ECO:0000313" key="9">
    <source>
        <dbReference type="EMBL" id="KKS03138.1"/>
    </source>
</evidence>
<feature type="transmembrane region" description="Helical" evidence="8">
    <location>
        <begin position="163"/>
        <end position="180"/>
    </location>
</feature>
<dbReference type="PANTHER" id="PTHR33908:SF11">
    <property type="entry name" value="MEMBRANE PROTEIN"/>
    <property type="match status" value="1"/>
</dbReference>
<evidence type="ECO:0000256" key="6">
    <source>
        <dbReference type="ARBA" id="ARBA00022989"/>
    </source>
</evidence>
<evidence type="ECO:0000256" key="5">
    <source>
        <dbReference type="ARBA" id="ARBA00022692"/>
    </source>
</evidence>
<proteinExistence type="predicted"/>
<feature type="transmembrane region" description="Helical" evidence="8">
    <location>
        <begin position="17"/>
        <end position="35"/>
    </location>
</feature>
<name>A0A0G0YRZ3_UNCKA</name>